<dbReference type="GO" id="GO:0004799">
    <property type="term" value="F:thymidylate synthase activity"/>
    <property type="evidence" value="ECO:0007669"/>
    <property type="project" value="TreeGrafter"/>
</dbReference>
<dbReference type="Proteomes" id="UP000214646">
    <property type="component" value="Unassembled WGS sequence"/>
</dbReference>
<dbReference type="GO" id="GO:0070402">
    <property type="term" value="F:NADPH binding"/>
    <property type="evidence" value="ECO:0007669"/>
    <property type="project" value="TreeGrafter"/>
</dbReference>
<dbReference type="AlphaFoldDB" id="A0A225CYC6"/>
<dbReference type="InterPro" id="IPR036098">
    <property type="entry name" value="Thymidylate_synthase_ThyX_sf"/>
</dbReference>
<dbReference type="PANTHER" id="PTHR34934">
    <property type="entry name" value="FLAVIN-DEPENDENT THYMIDYLATE SYNTHASE"/>
    <property type="match status" value="1"/>
</dbReference>
<comment type="caution">
    <text evidence="2">The sequence shown here is derived from an EMBL/GenBank/DDBJ whole genome shotgun (WGS) entry which is preliminary data.</text>
</comment>
<dbReference type="GO" id="GO:0050797">
    <property type="term" value="F:thymidylate synthase (FAD) activity"/>
    <property type="evidence" value="ECO:0007669"/>
    <property type="project" value="UniProtKB-UniRule"/>
</dbReference>
<name>A0A225CYC6_9BACT</name>
<protein>
    <recommendedName>
        <fullName evidence="1">FAD-dependent thymidylate synthase</fullName>
        <ecNumber evidence="1">2.1.1.148</ecNumber>
    </recommendedName>
</protein>
<organism evidence="2 3">
    <name type="scientific">Fimbriiglobus ruber</name>
    <dbReference type="NCBI Taxonomy" id="1908690"/>
    <lineage>
        <taxon>Bacteria</taxon>
        <taxon>Pseudomonadati</taxon>
        <taxon>Planctomycetota</taxon>
        <taxon>Planctomycetia</taxon>
        <taxon>Gemmatales</taxon>
        <taxon>Gemmataceae</taxon>
        <taxon>Fimbriiglobus</taxon>
    </lineage>
</organism>
<accession>A0A225CYC6</accession>
<dbReference type="PANTHER" id="PTHR34934:SF1">
    <property type="entry name" value="FLAVIN-DEPENDENT THYMIDYLATE SYNTHASE"/>
    <property type="match status" value="1"/>
</dbReference>
<gene>
    <name evidence="2" type="ORF">FRUB_10312</name>
</gene>
<dbReference type="NCBIfam" id="TIGR02170">
    <property type="entry name" value="thyX"/>
    <property type="match status" value="1"/>
</dbReference>
<dbReference type="InterPro" id="IPR003669">
    <property type="entry name" value="Thymidylate_synthase_ThyX"/>
</dbReference>
<dbReference type="GO" id="GO:0006231">
    <property type="term" value="P:dTMP biosynthetic process"/>
    <property type="evidence" value="ECO:0007669"/>
    <property type="project" value="UniProtKB-UniRule"/>
</dbReference>
<dbReference type="CDD" id="cd20175">
    <property type="entry name" value="ThyX"/>
    <property type="match status" value="1"/>
</dbReference>
<evidence type="ECO:0000256" key="1">
    <source>
        <dbReference type="NCBIfam" id="TIGR02170"/>
    </source>
</evidence>
<dbReference type="EC" id="2.1.1.148" evidence="1"/>
<evidence type="ECO:0000313" key="3">
    <source>
        <dbReference type="Proteomes" id="UP000214646"/>
    </source>
</evidence>
<reference evidence="3" key="1">
    <citation type="submission" date="2017-06" db="EMBL/GenBank/DDBJ databases">
        <title>Genome analysis of Fimbriiglobus ruber SP5, the first member of the order Planctomycetales with confirmed chitinolytic capability.</title>
        <authorList>
            <person name="Ravin N.V."/>
            <person name="Rakitin A.L."/>
            <person name="Ivanova A.A."/>
            <person name="Beletsky A.V."/>
            <person name="Kulichevskaya I.S."/>
            <person name="Mardanov A.V."/>
            <person name="Dedysh S.N."/>
        </authorList>
    </citation>
    <scope>NUCLEOTIDE SEQUENCE [LARGE SCALE GENOMIC DNA]</scope>
    <source>
        <strain evidence="3">SP5</strain>
    </source>
</reference>
<sequence length="272" mass="31037">MTPSQQSKLFVRFNVEFKSSVDVTLIQSMGSDAMLASAAWVSTSAQQGLRRAVENPDDVRGVINYLIKHRHGTPFEHSAMTFCVKAPIFVWREWHRHRIGFSYNEESARYKQLDPVFYIPARDRPMVKVDGWKPGRPKFLTLDQSMALVTDMEHFGDIAEAAADQKYDEIVSDMKQGYKDEYARYERQLSRQLDPGLARDCLPVGIYSSCWVTCNPRSLMSFLSLRVGSEEATFRSYPLHEIELGALACEEMFKQGWPITHAAFVLNGRVAP</sequence>
<dbReference type="SUPFAM" id="SSF69796">
    <property type="entry name" value="Thymidylate synthase-complementing protein Thy1"/>
    <property type="match status" value="1"/>
</dbReference>
<dbReference type="OrthoDB" id="9774464at2"/>
<dbReference type="Pfam" id="PF02511">
    <property type="entry name" value="Thy1"/>
    <property type="match status" value="1"/>
</dbReference>
<evidence type="ECO:0000313" key="2">
    <source>
        <dbReference type="EMBL" id="OWK34341.1"/>
    </source>
</evidence>
<keyword evidence="3" id="KW-1185">Reference proteome</keyword>
<dbReference type="GO" id="GO:0050660">
    <property type="term" value="F:flavin adenine dinucleotide binding"/>
    <property type="evidence" value="ECO:0007669"/>
    <property type="project" value="UniProtKB-UniRule"/>
</dbReference>
<dbReference type="PROSITE" id="PS51331">
    <property type="entry name" value="THYX"/>
    <property type="match status" value="1"/>
</dbReference>
<proteinExistence type="predicted"/>
<dbReference type="EMBL" id="NIDE01000020">
    <property type="protein sequence ID" value="OWK34341.1"/>
    <property type="molecule type" value="Genomic_DNA"/>
</dbReference>
<dbReference type="Gene3D" id="3.30.1360.170">
    <property type="match status" value="1"/>
</dbReference>
<dbReference type="RefSeq" id="WP_088260647.1">
    <property type="nucleotide sequence ID" value="NZ_NIDE01000020.1"/>
</dbReference>